<feature type="region of interest" description="Disordered" evidence="6">
    <location>
        <begin position="528"/>
        <end position="549"/>
    </location>
</feature>
<dbReference type="GO" id="GO:0006508">
    <property type="term" value="P:proteolysis"/>
    <property type="evidence" value="ECO:0007669"/>
    <property type="project" value="UniProtKB-KW"/>
</dbReference>
<proteinExistence type="inferred from homology"/>
<dbReference type="OrthoDB" id="443318at2759"/>
<evidence type="ECO:0000256" key="2">
    <source>
        <dbReference type="ARBA" id="ARBA00022645"/>
    </source>
</evidence>
<dbReference type="InterPro" id="IPR001563">
    <property type="entry name" value="Peptidase_S10"/>
</dbReference>
<reference evidence="8 9" key="1">
    <citation type="submission" date="2017-04" db="EMBL/GenBank/DDBJ databases">
        <title>Draft genome sequence of Marssonina coronaria NL1: causal agent of apple blotch.</title>
        <authorList>
            <person name="Cheng Q."/>
        </authorList>
    </citation>
    <scope>NUCLEOTIDE SEQUENCE [LARGE SCALE GENOMIC DNA]</scope>
    <source>
        <strain evidence="8 9">NL1</strain>
    </source>
</reference>
<evidence type="ECO:0000313" key="9">
    <source>
        <dbReference type="Proteomes" id="UP000242519"/>
    </source>
</evidence>
<dbReference type="Proteomes" id="UP000242519">
    <property type="component" value="Unassembled WGS sequence"/>
</dbReference>
<accession>A0A218Z8K9</accession>
<feature type="signal peptide" evidence="7">
    <location>
        <begin position="1"/>
        <end position="18"/>
    </location>
</feature>
<organism evidence="8 9">
    <name type="scientific">Diplocarpon coronariae</name>
    <dbReference type="NCBI Taxonomy" id="2795749"/>
    <lineage>
        <taxon>Eukaryota</taxon>
        <taxon>Fungi</taxon>
        <taxon>Dikarya</taxon>
        <taxon>Ascomycota</taxon>
        <taxon>Pezizomycotina</taxon>
        <taxon>Leotiomycetes</taxon>
        <taxon>Helotiales</taxon>
        <taxon>Drepanopezizaceae</taxon>
        <taxon>Diplocarpon</taxon>
    </lineage>
</organism>
<evidence type="ECO:0000256" key="5">
    <source>
        <dbReference type="ARBA" id="ARBA00023180"/>
    </source>
</evidence>
<name>A0A218Z8K9_9HELO</name>
<keyword evidence="7" id="KW-0732">Signal</keyword>
<dbReference type="Pfam" id="PF00450">
    <property type="entry name" value="Peptidase_S10"/>
    <property type="match status" value="2"/>
</dbReference>
<dbReference type="SUPFAM" id="SSF53474">
    <property type="entry name" value="alpha/beta-Hydrolases"/>
    <property type="match status" value="1"/>
</dbReference>
<dbReference type="InterPro" id="IPR029058">
    <property type="entry name" value="AB_hydrolase_fold"/>
</dbReference>
<dbReference type="EMBL" id="MZNU01000142">
    <property type="protein sequence ID" value="OWP04034.1"/>
    <property type="molecule type" value="Genomic_DNA"/>
</dbReference>
<dbReference type="PANTHER" id="PTHR11802:SF64">
    <property type="entry name" value="CARBOXYPEPTIDASE"/>
    <property type="match status" value="1"/>
</dbReference>
<dbReference type="InParanoid" id="A0A218Z8K9"/>
<evidence type="ECO:0000256" key="6">
    <source>
        <dbReference type="SAM" id="MobiDB-lite"/>
    </source>
</evidence>
<evidence type="ECO:0000256" key="3">
    <source>
        <dbReference type="ARBA" id="ARBA00022670"/>
    </source>
</evidence>
<keyword evidence="4" id="KW-0378">Hydrolase</keyword>
<gene>
    <name evidence="8" type="ORF">B2J93_8415</name>
</gene>
<evidence type="ECO:0000256" key="7">
    <source>
        <dbReference type="SAM" id="SignalP"/>
    </source>
</evidence>
<evidence type="ECO:0000256" key="1">
    <source>
        <dbReference type="ARBA" id="ARBA00009431"/>
    </source>
</evidence>
<dbReference type="GO" id="GO:0004185">
    <property type="term" value="F:serine-type carboxypeptidase activity"/>
    <property type="evidence" value="ECO:0007669"/>
    <property type="project" value="InterPro"/>
</dbReference>
<keyword evidence="9" id="KW-1185">Reference proteome</keyword>
<comment type="caution">
    <text evidence="8">The sequence shown here is derived from an EMBL/GenBank/DDBJ whole genome shotgun (WGS) entry which is preliminary data.</text>
</comment>
<protein>
    <recommendedName>
        <fullName evidence="10">Serine carboxypeptidase</fullName>
    </recommendedName>
</protein>
<dbReference type="STRING" id="503106.A0A218Z8K9"/>
<dbReference type="Gene3D" id="3.40.50.1820">
    <property type="entry name" value="alpha/beta hydrolase"/>
    <property type="match status" value="1"/>
</dbReference>
<dbReference type="GO" id="GO:0000324">
    <property type="term" value="C:fungal-type vacuole"/>
    <property type="evidence" value="ECO:0007669"/>
    <property type="project" value="TreeGrafter"/>
</dbReference>
<dbReference type="AlphaFoldDB" id="A0A218Z8K9"/>
<comment type="similarity">
    <text evidence="1">Belongs to the peptidase S10 family.</text>
</comment>
<evidence type="ECO:0000256" key="4">
    <source>
        <dbReference type="ARBA" id="ARBA00022801"/>
    </source>
</evidence>
<evidence type="ECO:0000313" key="8">
    <source>
        <dbReference type="EMBL" id="OWP04034.1"/>
    </source>
</evidence>
<keyword evidence="2" id="KW-0121">Carboxypeptidase</keyword>
<dbReference type="PANTHER" id="PTHR11802">
    <property type="entry name" value="SERINE PROTEASE FAMILY S10 SERINE CARBOXYPEPTIDASE"/>
    <property type="match status" value="1"/>
</dbReference>
<dbReference type="PRINTS" id="PR00724">
    <property type="entry name" value="CRBOXYPTASEC"/>
</dbReference>
<feature type="chain" id="PRO_5013233835" description="Serine carboxypeptidase" evidence="7">
    <location>
        <begin position="19"/>
        <end position="549"/>
    </location>
</feature>
<keyword evidence="5" id="KW-0325">Glycoprotein</keyword>
<sequence length="549" mass="60138">MFALRASLLLSAASTAVSYFLSAPTDLLETTGFLGLPVRFKEVPTGICELDPNVKSYSGYVDVSENEHIFFWFFEARNTDPSKAPLTAKIAGGPGGSSMGEVFAHDGPCYIDGDGKVVHNPYSWSNMSNMIYIDQPTQTGFSYSVPVNGYLDPYGAIIGLPDATCPDYVPDPETCGTYSYPNYTLTADSTRNAAPNFWKTLQGFMGAFPQYSRNGFHLSTDSYGGRYGSIFSEYITTQNAKNISGARHIPLESLSIGNGWFDSAIQHQSYYNFTVSPGNTYDYFPYNASKQSQLYNNLYGPGNCIDRIKHCAATGIDKICANAVVATFYMENADRHQTDVRGLPQDPLYNTFYSWYLNLAEVHAALGVYQNFTIISDTVHESFGTTGDGSREDGILSILRRLVEQNVTVMFYAGDADYICNWLGVEAVAEELNTPGFSSAGYVNLTTSDNKVHGQVKQAGKFSFTRIYEAGQFVSFSQPLTMFEVFGRVINGQDVATGRVTVEQGYTTVGTKKSEFREGSPTTYVQALPDEGAGEGGHGAVEQEKETQA</sequence>
<keyword evidence="3" id="KW-0645">Protease</keyword>
<evidence type="ECO:0008006" key="10">
    <source>
        <dbReference type="Google" id="ProtNLM"/>
    </source>
</evidence>